<organism evidence="2 3">
    <name type="scientific">Sulfitobacter profundi</name>
    <dbReference type="NCBI Taxonomy" id="2679961"/>
    <lineage>
        <taxon>Bacteria</taxon>
        <taxon>Pseudomonadati</taxon>
        <taxon>Pseudomonadota</taxon>
        <taxon>Alphaproteobacteria</taxon>
        <taxon>Rhodobacterales</taxon>
        <taxon>Roseobacteraceae</taxon>
        <taxon>Sulfitobacter</taxon>
    </lineage>
</organism>
<keyword evidence="3" id="KW-1185">Reference proteome</keyword>
<name>A0ABW1YYH7_9RHOB</name>
<gene>
    <name evidence="2" type="ORF">ACFQAU_11495</name>
</gene>
<keyword evidence="1" id="KW-0812">Transmembrane</keyword>
<reference evidence="3" key="1">
    <citation type="journal article" date="2019" name="Int. J. Syst. Evol. Microbiol.">
        <title>The Global Catalogue of Microorganisms (GCM) 10K type strain sequencing project: providing services to taxonomists for standard genome sequencing and annotation.</title>
        <authorList>
            <consortium name="The Broad Institute Genomics Platform"/>
            <consortium name="The Broad Institute Genome Sequencing Center for Infectious Disease"/>
            <person name="Wu L."/>
            <person name="Ma J."/>
        </authorList>
    </citation>
    <scope>NUCLEOTIDE SEQUENCE [LARGE SCALE GENOMIC DNA]</scope>
    <source>
        <strain evidence="3">NBRC 111368</strain>
    </source>
</reference>
<feature type="transmembrane region" description="Helical" evidence="1">
    <location>
        <begin position="39"/>
        <end position="57"/>
    </location>
</feature>
<accession>A0ABW1YYH7</accession>
<feature type="transmembrane region" description="Helical" evidence="1">
    <location>
        <begin position="7"/>
        <end position="27"/>
    </location>
</feature>
<proteinExistence type="predicted"/>
<keyword evidence="1" id="KW-1133">Transmembrane helix</keyword>
<dbReference type="EMBL" id="JBHSWA010000001">
    <property type="protein sequence ID" value="MFC6642237.1"/>
    <property type="molecule type" value="Genomic_DNA"/>
</dbReference>
<evidence type="ECO:0000313" key="3">
    <source>
        <dbReference type="Proteomes" id="UP001596403"/>
    </source>
</evidence>
<comment type="caution">
    <text evidence="2">The sequence shown here is derived from an EMBL/GenBank/DDBJ whole genome shotgun (WGS) entry which is preliminary data.</text>
</comment>
<protein>
    <submittedName>
        <fullName evidence="2">Uncharacterized protein</fullName>
    </submittedName>
</protein>
<sequence length="280" mass="31938">MRRRPLFQLMLLLDVILFGLASFGANYLLSYEKVEGETYLIVMAVAIAIYLVVRVVGTSSNRVALLAHSRLSDRIADSLMSYGLEDTYNMQRRVDKSRRNSDTQDTIEEAQIIKLAANSGASYLSRGVNRHWKYVQKRLEKGIPVKIILLDPNSSEKAFKNKLNNGNEGADSKLPLEDIIRTAESHPDFQVRFASTGMSCTVFLSHEVAYFDPYHVAMDGGRISNLFFCMKFRSMLPTEGISHFEMLNKHFETLWGNSITLDSWMESKKREHPIAQETRE</sequence>
<dbReference type="RefSeq" id="WP_132444350.1">
    <property type="nucleotide sequence ID" value="NZ_JBHSWA010000001.1"/>
</dbReference>
<dbReference type="Proteomes" id="UP001596403">
    <property type="component" value="Unassembled WGS sequence"/>
</dbReference>
<evidence type="ECO:0000256" key="1">
    <source>
        <dbReference type="SAM" id="Phobius"/>
    </source>
</evidence>
<keyword evidence="1" id="KW-0472">Membrane</keyword>
<evidence type="ECO:0000313" key="2">
    <source>
        <dbReference type="EMBL" id="MFC6642237.1"/>
    </source>
</evidence>